<name>A0A383F440_9ZZZZ</name>
<reference evidence="2" key="1">
    <citation type="submission" date="2018-05" db="EMBL/GenBank/DDBJ databases">
        <authorList>
            <person name="Lanie J.A."/>
            <person name="Ng W.-L."/>
            <person name="Kazmierczak K.M."/>
            <person name="Andrzejewski T.M."/>
            <person name="Davidsen T.M."/>
            <person name="Wayne K.J."/>
            <person name="Tettelin H."/>
            <person name="Glass J.I."/>
            <person name="Rusch D."/>
            <person name="Podicherti R."/>
            <person name="Tsui H.-C.T."/>
            <person name="Winkler M.E."/>
        </authorList>
    </citation>
    <scope>NUCLEOTIDE SEQUENCE</scope>
</reference>
<organism evidence="2">
    <name type="scientific">marine metagenome</name>
    <dbReference type="NCBI Taxonomy" id="408172"/>
    <lineage>
        <taxon>unclassified sequences</taxon>
        <taxon>metagenomes</taxon>
        <taxon>ecological metagenomes</taxon>
    </lineage>
</organism>
<dbReference type="PANTHER" id="PTHR33619">
    <property type="entry name" value="POLYSACCHARIDE EXPORT PROTEIN GFCE-RELATED"/>
    <property type="match status" value="1"/>
</dbReference>
<sequence length="228" mass="24770">NQFLNTESSVTLGELRSIGIFVLGEASQPGLFLVSGLSTLTNAIFVSGGVNTTGSLRNIQLKRNGEVVSTFDFYDLLLKGDTRDDSRLIQGDVVFIPPIGKTVGASGEIGRPGIYELKDNETLRDLIEFAGNLKPKADVFSADLQRVDPSVNGFSLIPVDFNKSSMDSFQLNNGDVLRVHSVVDNLKNAVLISGHAKQPGFFPWNEGMQIGDIVRSTDDLLTMTDLNY</sequence>
<feature type="non-terminal residue" evidence="2">
    <location>
        <position position="1"/>
    </location>
</feature>
<evidence type="ECO:0000313" key="2">
    <source>
        <dbReference type="EMBL" id="SVE63433.1"/>
    </source>
</evidence>
<feature type="domain" description="Soluble ligand binding" evidence="1">
    <location>
        <begin position="20"/>
        <end position="68"/>
    </location>
</feature>
<feature type="non-terminal residue" evidence="2">
    <location>
        <position position="228"/>
    </location>
</feature>
<gene>
    <name evidence="2" type="ORF">METZ01_LOCUS516287</name>
</gene>
<proteinExistence type="predicted"/>
<evidence type="ECO:0000259" key="1">
    <source>
        <dbReference type="Pfam" id="PF10531"/>
    </source>
</evidence>
<dbReference type="Pfam" id="PF10531">
    <property type="entry name" value="SLBB"/>
    <property type="match status" value="2"/>
</dbReference>
<dbReference type="Gene3D" id="3.10.560.10">
    <property type="entry name" value="Outer membrane lipoprotein wza domain like"/>
    <property type="match status" value="2"/>
</dbReference>
<dbReference type="InterPro" id="IPR019554">
    <property type="entry name" value="Soluble_ligand-bd"/>
</dbReference>
<dbReference type="InterPro" id="IPR049712">
    <property type="entry name" value="Poly_export"/>
</dbReference>
<dbReference type="EMBL" id="UINC01231056">
    <property type="protein sequence ID" value="SVE63433.1"/>
    <property type="molecule type" value="Genomic_DNA"/>
</dbReference>
<dbReference type="AlphaFoldDB" id="A0A383F440"/>
<dbReference type="GO" id="GO:0015159">
    <property type="term" value="F:polysaccharide transmembrane transporter activity"/>
    <property type="evidence" value="ECO:0007669"/>
    <property type="project" value="InterPro"/>
</dbReference>
<feature type="domain" description="Soluble ligand binding" evidence="1">
    <location>
        <begin position="106"/>
        <end position="140"/>
    </location>
</feature>
<accession>A0A383F440</accession>
<dbReference type="PANTHER" id="PTHR33619:SF3">
    <property type="entry name" value="POLYSACCHARIDE EXPORT PROTEIN GFCE-RELATED"/>
    <property type="match status" value="1"/>
</dbReference>
<protein>
    <recommendedName>
        <fullName evidence="1">Soluble ligand binding domain-containing protein</fullName>
    </recommendedName>
</protein>